<evidence type="ECO:0000256" key="2">
    <source>
        <dbReference type="ARBA" id="ARBA00012669"/>
    </source>
</evidence>
<dbReference type="Pfam" id="PF02445">
    <property type="entry name" value="NadA"/>
    <property type="match status" value="1"/>
</dbReference>
<evidence type="ECO:0000256" key="5">
    <source>
        <dbReference type="ARBA" id="ARBA00022642"/>
    </source>
</evidence>
<feature type="binding site" evidence="10">
    <location>
        <begin position="278"/>
        <end position="280"/>
    </location>
    <ligand>
        <name>iminosuccinate</name>
        <dbReference type="ChEBI" id="CHEBI:77875"/>
    </ligand>
</feature>
<evidence type="ECO:0000256" key="7">
    <source>
        <dbReference type="ARBA" id="ARBA00022723"/>
    </source>
</evidence>
<keyword evidence="3 10" id="KW-0004">4Fe-4S</keyword>
<comment type="function">
    <text evidence="10">Catalyzes the condensation of iminoaspartate with dihydroxyacetone phosphate to form quinolinate.</text>
</comment>
<feature type="binding site" evidence="10">
    <location>
        <position position="82"/>
    </location>
    <ligand>
        <name>iminosuccinate</name>
        <dbReference type="ChEBI" id="CHEBI:77875"/>
    </ligand>
</feature>
<comment type="similarity">
    <text evidence="10">Belongs to the quinolinate synthase family. Type 3 subfamily.</text>
</comment>
<keyword evidence="4 10" id="KW-0963">Cytoplasm</keyword>
<keyword evidence="9 10" id="KW-0411">Iron-sulfur</keyword>
<keyword evidence="7 10" id="KW-0479">Metal-binding</keyword>
<keyword evidence="12" id="KW-1185">Reference proteome</keyword>
<comment type="subcellular location">
    <subcellularLocation>
        <location evidence="10">Cytoplasm</location>
    </subcellularLocation>
</comment>
<feature type="binding site" evidence="10">
    <location>
        <position position="252"/>
    </location>
    <ligand>
        <name>[4Fe-4S] cluster</name>
        <dbReference type="ChEBI" id="CHEBI:49883"/>
    </ligand>
</feature>
<gene>
    <name evidence="10 11" type="primary">nadA</name>
    <name evidence="11" type="ORF">ACFQGU_13145</name>
</gene>
<dbReference type="NCBIfam" id="NF006881">
    <property type="entry name" value="PRK09375.2-2"/>
    <property type="match status" value="1"/>
</dbReference>
<protein>
    <recommendedName>
        <fullName evidence="2 10">Quinolinate synthase</fullName>
        <ecNumber evidence="2 10">2.5.1.72</ecNumber>
    </recommendedName>
</protein>
<evidence type="ECO:0000256" key="1">
    <source>
        <dbReference type="ARBA" id="ARBA00005065"/>
    </source>
</evidence>
<evidence type="ECO:0000256" key="6">
    <source>
        <dbReference type="ARBA" id="ARBA00022679"/>
    </source>
</evidence>
<reference evidence="12" key="1">
    <citation type="journal article" date="2019" name="Int. J. Syst. Evol. Microbiol.">
        <title>The Global Catalogue of Microorganisms (GCM) 10K type strain sequencing project: providing services to taxonomists for standard genome sequencing and annotation.</title>
        <authorList>
            <consortium name="The Broad Institute Genomics Platform"/>
            <consortium name="The Broad Institute Genome Sequencing Center for Infectious Disease"/>
            <person name="Wu L."/>
            <person name="Ma J."/>
        </authorList>
    </citation>
    <scope>NUCLEOTIDE SEQUENCE [LARGE SCALE GENOMIC DNA]</scope>
    <source>
        <strain evidence="12">CGMCC 4.7317</strain>
    </source>
</reference>
<name>A0ABW1T280_9ACTN</name>
<feature type="binding site" evidence="10">
    <location>
        <position position="182"/>
    </location>
    <ligand>
        <name>iminosuccinate</name>
        <dbReference type="ChEBI" id="CHEBI:77875"/>
    </ligand>
</feature>
<dbReference type="PANTHER" id="PTHR30573">
    <property type="entry name" value="QUINOLINATE SYNTHETASE A"/>
    <property type="match status" value="1"/>
</dbReference>
<evidence type="ECO:0000256" key="9">
    <source>
        <dbReference type="ARBA" id="ARBA00023014"/>
    </source>
</evidence>
<feature type="binding site" evidence="10">
    <location>
        <position position="295"/>
    </location>
    <ligand>
        <name>iminosuccinate</name>
        <dbReference type="ChEBI" id="CHEBI:77875"/>
    </ligand>
</feature>
<dbReference type="InterPro" id="IPR036094">
    <property type="entry name" value="NadA_sf"/>
</dbReference>
<feature type="binding site" evidence="10">
    <location>
        <begin position="161"/>
        <end position="163"/>
    </location>
    <ligand>
        <name>iminosuccinate</name>
        <dbReference type="ChEBI" id="CHEBI:77875"/>
    </ligand>
</feature>
<dbReference type="InterPro" id="IPR003473">
    <property type="entry name" value="NadA"/>
</dbReference>
<feature type="binding site" evidence="10">
    <location>
        <position position="65"/>
    </location>
    <ligand>
        <name>iminosuccinate</name>
        <dbReference type="ChEBI" id="CHEBI:77875"/>
    </ligand>
</feature>
<dbReference type="NCBIfam" id="NF006883">
    <property type="entry name" value="PRK09375.2-4"/>
    <property type="match status" value="1"/>
</dbReference>
<dbReference type="HAMAP" id="MF_00569">
    <property type="entry name" value="NadA_type3"/>
    <property type="match status" value="1"/>
</dbReference>
<sequence length="401" mass="42979">MSTESFVEPTPTPLALLLLGRGADPDSERGVECPGDLPAASDPGLVDRARAAKAALGDRVFVLGHHYQRDEVIQFADVTGDSFKLARDAAARPDAEFVVFCGVHFMAESADILTGPDQAVILPDLAAGCSMADMAAIGQVEDAWDVLADAGITDVTIPITYMNSTAAIKAFTGRNRGAVCTSSNAQRALEWAFEQGEKVFFLPDQHLGRNTAVLELGLSLDDCVLYDPHKPQGGLTADELRAAKVILWKGHCSVHGRFALESVVDVRERIPGVNVLVHPECKHEVVTAADYVGSTEFIIKTLDAAPAGSAWAIGTELNLVKRLALAHPDKQVVFLDKTVCFCATMNRIDLPHLVWALENLVEGNVVNRIEVDPDVAHWAKVALDRMLALPGVGATPAHAQD</sequence>
<comment type="caution">
    <text evidence="11">The sequence shown here is derived from an EMBL/GenBank/DDBJ whole genome shotgun (WGS) entry which is preliminary data.</text>
</comment>
<comment type="pathway">
    <text evidence="1 10">Cofactor biosynthesis; NAD(+) biosynthesis; quinolinate from iminoaspartate: step 1/1.</text>
</comment>
<dbReference type="SUPFAM" id="SSF142754">
    <property type="entry name" value="NadA-like"/>
    <property type="match status" value="1"/>
</dbReference>
<dbReference type="InterPro" id="IPR023515">
    <property type="entry name" value="Quinolinate_synth_A_type3"/>
</dbReference>
<organism evidence="11 12">
    <name type="scientific">Longivirga aurantiaca</name>
    <dbReference type="NCBI Taxonomy" id="1837743"/>
    <lineage>
        <taxon>Bacteria</taxon>
        <taxon>Bacillati</taxon>
        <taxon>Actinomycetota</taxon>
        <taxon>Actinomycetes</taxon>
        <taxon>Sporichthyales</taxon>
        <taxon>Sporichthyaceae</taxon>
        <taxon>Longivirga</taxon>
    </lineage>
</organism>
<comment type="cofactor">
    <cofactor evidence="10">
        <name>[4Fe-4S] cluster</name>
        <dbReference type="ChEBI" id="CHEBI:49883"/>
    </cofactor>
    <text evidence="10">Binds 1 [4Fe-4S] cluster per subunit.</text>
</comment>
<evidence type="ECO:0000256" key="8">
    <source>
        <dbReference type="ARBA" id="ARBA00023004"/>
    </source>
</evidence>
<evidence type="ECO:0000313" key="11">
    <source>
        <dbReference type="EMBL" id="MFC6238828.1"/>
    </source>
</evidence>
<keyword evidence="8 10" id="KW-0408">Iron</keyword>
<feature type="binding site" evidence="10">
    <location>
        <position position="342"/>
    </location>
    <ligand>
        <name>[4Fe-4S] cluster</name>
        <dbReference type="ChEBI" id="CHEBI:49883"/>
    </ligand>
</feature>
<dbReference type="Proteomes" id="UP001596138">
    <property type="component" value="Unassembled WGS sequence"/>
</dbReference>
<dbReference type="EC" id="2.5.1.72" evidence="2 10"/>
<proteinExistence type="inferred from homology"/>
<evidence type="ECO:0000313" key="12">
    <source>
        <dbReference type="Proteomes" id="UP001596138"/>
    </source>
</evidence>
<keyword evidence="5 10" id="KW-0662">Pyridine nucleotide biosynthesis</keyword>
<dbReference type="EMBL" id="JBHSTI010000008">
    <property type="protein sequence ID" value="MFC6238828.1"/>
    <property type="molecule type" value="Genomic_DNA"/>
</dbReference>
<evidence type="ECO:0000256" key="4">
    <source>
        <dbReference type="ARBA" id="ARBA00022490"/>
    </source>
</evidence>
<dbReference type="Gene3D" id="3.40.50.10800">
    <property type="entry name" value="NadA-like"/>
    <property type="match status" value="3"/>
</dbReference>
<dbReference type="RefSeq" id="WP_386767378.1">
    <property type="nucleotide sequence ID" value="NZ_JBHSTI010000008.1"/>
</dbReference>
<accession>A0ABW1T280</accession>
<dbReference type="GO" id="GO:0016740">
    <property type="term" value="F:transferase activity"/>
    <property type="evidence" value="ECO:0007669"/>
    <property type="project" value="UniProtKB-KW"/>
</dbReference>
<evidence type="ECO:0000256" key="3">
    <source>
        <dbReference type="ARBA" id="ARBA00022485"/>
    </source>
</evidence>
<dbReference type="NCBIfam" id="TIGR00550">
    <property type="entry name" value="nadA"/>
    <property type="match status" value="1"/>
</dbReference>
<feature type="binding site" evidence="10">
    <location>
        <position position="129"/>
    </location>
    <ligand>
        <name>[4Fe-4S] cluster</name>
        <dbReference type="ChEBI" id="CHEBI:49883"/>
    </ligand>
</feature>
<evidence type="ECO:0000256" key="10">
    <source>
        <dbReference type="HAMAP-Rule" id="MF_00569"/>
    </source>
</evidence>
<comment type="catalytic activity">
    <reaction evidence="10">
        <text>iminosuccinate + dihydroxyacetone phosphate = quinolinate + phosphate + 2 H2O + H(+)</text>
        <dbReference type="Rhea" id="RHEA:25888"/>
        <dbReference type="ChEBI" id="CHEBI:15377"/>
        <dbReference type="ChEBI" id="CHEBI:15378"/>
        <dbReference type="ChEBI" id="CHEBI:29959"/>
        <dbReference type="ChEBI" id="CHEBI:43474"/>
        <dbReference type="ChEBI" id="CHEBI:57642"/>
        <dbReference type="ChEBI" id="CHEBI:77875"/>
        <dbReference type="EC" id="2.5.1.72"/>
    </reaction>
</comment>
<dbReference type="PANTHER" id="PTHR30573:SF0">
    <property type="entry name" value="QUINOLINATE SYNTHASE, CHLOROPLASTIC"/>
    <property type="match status" value="1"/>
</dbReference>
<keyword evidence="6 10" id="KW-0808">Transferase</keyword>